<comment type="caution">
    <text evidence="1">The sequence shown here is derived from an EMBL/GenBank/DDBJ whole genome shotgun (WGS) entry which is preliminary data.</text>
</comment>
<dbReference type="Gene3D" id="3.90.1720.70">
    <property type="match status" value="1"/>
</dbReference>
<dbReference type="Proteomes" id="UP001562457">
    <property type="component" value="Unassembled WGS sequence"/>
</dbReference>
<reference evidence="1 2" key="1">
    <citation type="submission" date="2024-06" db="EMBL/GenBank/DDBJ databases">
        <title>Draft genome sequence of Helicobacter trogontum NHP16-4001.</title>
        <authorList>
            <person name="Rimbara E."/>
            <person name="Suzuki M."/>
        </authorList>
    </citation>
    <scope>NUCLEOTIDE SEQUENCE [LARGE SCALE GENOMIC DNA]</scope>
    <source>
        <strain evidence="1 2">NHP16-4001</strain>
    </source>
</reference>
<dbReference type="EMBL" id="BAAFHN010000071">
    <property type="protein sequence ID" value="GAB0173875.1"/>
    <property type="molecule type" value="Genomic_DNA"/>
</dbReference>
<dbReference type="InterPro" id="IPR025562">
    <property type="entry name" value="Tae4"/>
</dbReference>
<sequence>MPLKESLISNVKSDRHKVMLQNMKNAIETYNRLDKSNNYYITSSIDMETFLWIKFGSPEIIQKTMTTKQENIIFLNKLKSLNKQGIITMRINFSDAQGHTTLWNKDRFMDSSNYLVEYIIQNNARYYNPVATEAHFWELK</sequence>
<dbReference type="Pfam" id="PF14113">
    <property type="entry name" value="Tae4"/>
    <property type="match status" value="1"/>
</dbReference>
<evidence type="ECO:0000313" key="2">
    <source>
        <dbReference type="Proteomes" id="UP001562457"/>
    </source>
</evidence>
<protein>
    <submittedName>
        <fullName evidence="1">Uncharacterized protein</fullName>
    </submittedName>
</protein>
<organism evidence="1 2">
    <name type="scientific">Helicobacter trogontum</name>
    <dbReference type="NCBI Taxonomy" id="50960"/>
    <lineage>
        <taxon>Bacteria</taxon>
        <taxon>Pseudomonadati</taxon>
        <taxon>Campylobacterota</taxon>
        <taxon>Epsilonproteobacteria</taxon>
        <taxon>Campylobacterales</taxon>
        <taxon>Helicobacteraceae</taxon>
        <taxon>Helicobacter</taxon>
    </lineage>
</organism>
<proteinExistence type="predicted"/>
<evidence type="ECO:0000313" key="1">
    <source>
        <dbReference type="EMBL" id="GAB0173875.1"/>
    </source>
</evidence>
<gene>
    <name evidence="1" type="ORF">NHP164001_18970</name>
</gene>
<name>A0ABQ0D6M0_9HELI</name>
<keyword evidence="2" id="KW-1185">Reference proteome</keyword>
<accession>A0ABQ0D6M0</accession>